<name>A0A8B6DTZ9_MYTGA</name>
<comment type="caution">
    <text evidence="3">The sequence shown here is derived from an EMBL/GenBank/DDBJ whole genome shotgun (WGS) entry which is preliminary data.</text>
</comment>
<gene>
    <name evidence="3" type="ORF">MGAL_10B046866</name>
</gene>
<evidence type="ECO:0000256" key="1">
    <source>
        <dbReference type="SAM" id="Coils"/>
    </source>
</evidence>
<keyword evidence="4" id="KW-1185">Reference proteome</keyword>
<feature type="coiled-coil region" evidence="1">
    <location>
        <begin position="35"/>
        <end position="62"/>
    </location>
</feature>
<keyword evidence="1" id="KW-0175">Coiled coil</keyword>
<accession>A0A8B6DTZ9</accession>
<evidence type="ECO:0000313" key="3">
    <source>
        <dbReference type="EMBL" id="VDI23597.1"/>
    </source>
</evidence>
<feature type="region of interest" description="Disordered" evidence="2">
    <location>
        <begin position="1089"/>
        <end position="1129"/>
    </location>
</feature>
<feature type="compositionally biased region" description="Basic and acidic residues" evidence="2">
    <location>
        <begin position="974"/>
        <end position="991"/>
    </location>
</feature>
<proteinExistence type="predicted"/>
<feature type="coiled-coil region" evidence="1">
    <location>
        <begin position="569"/>
        <end position="596"/>
    </location>
</feature>
<dbReference type="Proteomes" id="UP000596742">
    <property type="component" value="Unassembled WGS sequence"/>
</dbReference>
<sequence length="1413" mass="162296">MSDHQYDVAFHDMVVDQDYQNEEMFSQSAQKEQDLESDIGKLDMIEEEIKRKNERIIELELMLEEKQDWFNLKTQMVKKLEGELNYVHARHPERFTFDDAGTSLVPKSLEQTLKDLEREEREETFRTKYMPVYHRETEVFRKRGKYPTNVPYFNEVSMASEFLKKKYLESFGECFCLDYKKKSFPVKPDPSPHTHLRPSQSTFIQQEGNRKFLVSGHLGEVELLPAITEACDLERFSAIPANQSLTGLDDLKVTYSIENLTRTKNSQYDEDCGWKCMTSINIAYELKLEKQVNFDENQLRKKCGDTPIKSGIMTNESVGKNLWQGGESFDMWRTRPKLGRPTSPSPFNDKNQADHANVVELINGNNQFNTVSGTAKQLLTETLKDHGLKKSLSMESVFEGDGTKMRPNFIWRMGDECVSLEKYIHVYTRNPEELYEAVKKRAIEKEEEEDYEENVLYAEEIKASLIGIDKTKIKSNLRILDNFIREEEEKEKAKSTLKQVNTKNADEAIYGTLNEKNRADEEKIVLQPDQTGSCYENTDGSNEVGYEKKMNTTFEIIEEIKASLKGFDKNKIKSNLRILDNLIREEEEKAKSELKQVHTENTDQAAVDVTRNDKIRDTEKKIVLPPDQTGSCYEDTDGTNEVGYEKKMNTTFEIIEEIKASLKGFDKNKIKSNLRILDNLIREEEEKEKTKSELEQVHIENTNQAAVDVTGNDKIRDTKEKIVLPPDQIGSCYEDTDGTNEVGYEKEINTCFDIVFEKPKKRMSKPKLSSEKRKPANLMPNVIDQNIKRNENKEDVKLEEKKINTCFDIMFEKPKKHTSKPKLSSEKRKTFNLMPNVTDQNIKSSENIEDVKLEEKKVYTSFEIMFDNPKKKSTKPKLTSAGRKAKFQLKYSIDEKKDKSVDNEQNEDATTADSHIVVENIDDTCKYKEEQEMKKNVSFDVFFENPKKLKPKPKLTSTNRKQENETKYNVGDNEVQKEENHEKSHIEHSKTTEVNLSNGGKLGGKFTNDVLIKRKDNNENGFRFSFLHYTTTSPSRIPVMVRSNGQNTPLTRLNNERPQLNSVRRIPFSVLMVTNTYKANITGPLAVRSTPESKISVRRGTDLKINSTRNAKSPNDDSGLPRKRERGTKLPRITRARKSRIPVRIKGFAWNTYKYDDKRKIDESRRLLTPLSRIPIPKDKMRRLSDCIIPRLDPNEHLPQIFHSYSKREEQAKIHEAKRNLVPSNPMTIVEKGGRTYPGSTSEFLQLPSTTTQNAMVKTSYPVSTSGLTRHTQINGRKESVNENRIVSSSVMGTLPPIVGKNDTQINRPLSASGFAKLPPIKSTNKTIEMDRPMSSVRLSPMFAAFEKTANRPLSARGSPSLPPMIDGNTFEMCRPTSSLSGYTLIPPIPSYKRGSVEDENVPVEESNRSRGN</sequence>
<evidence type="ECO:0000313" key="4">
    <source>
        <dbReference type="Proteomes" id="UP000596742"/>
    </source>
</evidence>
<dbReference type="EMBL" id="UYJE01003955">
    <property type="protein sequence ID" value="VDI23597.1"/>
    <property type="molecule type" value="Genomic_DNA"/>
</dbReference>
<feature type="region of interest" description="Disordered" evidence="2">
    <location>
        <begin position="949"/>
        <end position="999"/>
    </location>
</feature>
<feature type="region of interest" description="Disordered" evidence="2">
    <location>
        <begin position="1390"/>
        <end position="1413"/>
    </location>
</feature>
<dbReference type="OrthoDB" id="6124337at2759"/>
<protein>
    <submittedName>
        <fullName evidence="3">Uncharacterized protein</fullName>
    </submittedName>
</protein>
<feature type="coiled-coil region" evidence="1">
    <location>
        <begin position="667"/>
        <end position="700"/>
    </location>
</feature>
<evidence type="ECO:0000256" key="2">
    <source>
        <dbReference type="SAM" id="MobiDB-lite"/>
    </source>
</evidence>
<reference evidence="3" key="1">
    <citation type="submission" date="2018-11" db="EMBL/GenBank/DDBJ databases">
        <authorList>
            <person name="Alioto T."/>
            <person name="Alioto T."/>
        </authorList>
    </citation>
    <scope>NUCLEOTIDE SEQUENCE</scope>
</reference>
<feature type="compositionally biased region" description="Polar residues" evidence="2">
    <location>
        <begin position="1104"/>
        <end position="1113"/>
    </location>
</feature>
<organism evidence="3 4">
    <name type="scientific">Mytilus galloprovincialis</name>
    <name type="common">Mediterranean mussel</name>
    <dbReference type="NCBI Taxonomy" id="29158"/>
    <lineage>
        <taxon>Eukaryota</taxon>
        <taxon>Metazoa</taxon>
        <taxon>Spiralia</taxon>
        <taxon>Lophotrochozoa</taxon>
        <taxon>Mollusca</taxon>
        <taxon>Bivalvia</taxon>
        <taxon>Autobranchia</taxon>
        <taxon>Pteriomorphia</taxon>
        <taxon>Mytilida</taxon>
        <taxon>Mytiloidea</taxon>
        <taxon>Mytilidae</taxon>
        <taxon>Mytilinae</taxon>
        <taxon>Mytilus</taxon>
    </lineage>
</organism>